<reference evidence="9 10" key="1">
    <citation type="submission" date="2016-10" db="EMBL/GenBank/DDBJ databases">
        <authorList>
            <person name="de Groot N.N."/>
        </authorList>
    </citation>
    <scope>NUCLEOTIDE SEQUENCE [LARGE SCALE GENOMIC DNA]</scope>
    <source>
        <strain evidence="9 10">YAD2003</strain>
    </source>
</reference>
<evidence type="ECO:0000313" key="10">
    <source>
        <dbReference type="Proteomes" id="UP000183190"/>
    </source>
</evidence>
<dbReference type="InterPro" id="IPR012341">
    <property type="entry name" value="6hp_glycosidase-like_sf"/>
</dbReference>
<dbReference type="InterPro" id="IPR008928">
    <property type="entry name" value="6-hairpin_glycosidase_sf"/>
</dbReference>
<evidence type="ECO:0000259" key="6">
    <source>
        <dbReference type="Pfam" id="PF00759"/>
    </source>
</evidence>
<evidence type="ECO:0000256" key="3">
    <source>
        <dbReference type="ARBA" id="ARBA00023001"/>
    </source>
</evidence>
<dbReference type="Proteomes" id="UP000183190">
    <property type="component" value="Unassembled WGS sequence"/>
</dbReference>
<accession>A0A1H6L4Q5</accession>
<dbReference type="Gene3D" id="2.60.40.10">
    <property type="entry name" value="Immunoglobulins"/>
    <property type="match status" value="1"/>
</dbReference>
<gene>
    <name evidence="9" type="ORF">SAMN02910265_02728</name>
</gene>
<dbReference type="CDD" id="cd02850">
    <property type="entry name" value="E_set_Cellulase_N"/>
    <property type="match status" value="1"/>
</dbReference>
<evidence type="ECO:0000313" key="9">
    <source>
        <dbReference type="EMBL" id="SEH79288.1"/>
    </source>
</evidence>
<dbReference type="Gene3D" id="1.50.10.10">
    <property type="match status" value="1"/>
</dbReference>
<sequence length="570" mass="65361">MFSLIPANVSADTADAAAVQCVGTSDFEDGIAKPWRVLTYSVADASYDVKDGSYNIKILGHGNGERSDLQFRHEKIHLEEGHTYKVHWELESTEEGELDTYIDSLYDMTDDDFVYDSGDLIWRNNKDSFPEAWTVVKIEKGKNSFDSTFTAKKTIDDAVWGFEFARSWKYGQFGAFPTDTVLKFDNMSLECVTCGECTDSDKITCGWDKEDELGVVNPRSDVRLNQLGYYPYSVKRAAYATSTEKKSMDFQVLDEKGNEVYKGKTQPLGFDTEAEEYCQIIDFSEVTAQGKYTIRVDDAENTYTNKKTGRSYEKFISHEFTIGNNIYKSVLSDTMNSLYQSRSGIDIEEKYITSCDDEKNKAKLAHKDFYWADEAYLQKEWHESYSYYYQSSADKKTPFKVSGGWYTDEFMTKDIVAGANTVWLLQNMYEMSLKNGTADKWADGKTMNVPENETTGKAAPDVLDEARYELEFMFKMMVDPEKDSIWGDKYANFVYHNVENAYFYDYRETYKNPEKLEKVRVVTPPTYAATFDMIACAAQAARLWKGIDKEFSEKCLANAKAAWESIMAYR</sequence>
<dbReference type="Pfam" id="PF00759">
    <property type="entry name" value="Glyco_hydro_9"/>
    <property type="match status" value="1"/>
</dbReference>
<feature type="domain" description="Cellulase Ig-like" evidence="8">
    <location>
        <begin position="219"/>
        <end position="300"/>
    </location>
</feature>
<evidence type="ECO:0000256" key="2">
    <source>
        <dbReference type="ARBA" id="ARBA00022801"/>
    </source>
</evidence>
<evidence type="ECO:0000256" key="5">
    <source>
        <dbReference type="ARBA" id="ARBA00023326"/>
    </source>
</evidence>
<dbReference type="Pfam" id="PF02927">
    <property type="entry name" value="CelD_N"/>
    <property type="match status" value="1"/>
</dbReference>
<proteinExistence type="inferred from homology"/>
<dbReference type="GO" id="GO:0030245">
    <property type="term" value="P:cellulose catabolic process"/>
    <property type="evidence" value="ECO:0007669"/>
    <property type="project" value="UniProtKB-KW"/>
</dbReference>
<dbReference type="GO" id="GO:0008810">
    <property type="term" value="F:cellulase activity"/>
    <property type="evidence" value="ECO:0007669"/>
    <property type="project" value="InterPro"/>
</dbReference>
<dbReference type="AlphaFoldDB" id="A0A1H6L4Q5"/>
<dbReference type="InterPro" id="IPR014756">
    <property type="entry name" value="Ig_E-set"/>
</dbReference>
<keyword evidence="2" id="KW-0378">Hydrolase</keyword>
<dbReference type="SUPFAM" id="SSF81296">
    <property type="entry name" value="E set domains"/>
    <property type="match status" value="1"/>
</dbReference>
<evidence type="ECO:0000256" key="4">
    <source>
        <dbReference type="ARBA" id="ARBA00023277"/>
    </source>
</evidence>
<dbReference type="SUPFAM" id="SSF48208">
    <property type="entry name" value="Six-hairpin glycosidases"/>
    <property type="match status" value="1"/>
</dbReference>
<keyword evidence="3" id="KW-0136">Cellulose degradation</keyword>
<comment type="similarity">
    <text evidence="1">Belongs to the glycosyl hydrolase 9 (cellulase E) family.</text>
</comment>
<dbReference type="InterPro" id="IPR004197">
    <property type="entry name" value="Cellulase_Ig-like"/>
</dbReference>
<dbReference type="InterPro" id="IPR013783">
    <property type="entry name" value="Ig-like_fold"/>
</dbReference>
<dbReference type="InterPro" id="IPR001701">
    <property type="entry name" value="Glyco_hydro_9"/>
</dbReference>
<evidence type="ECO:0000259" key="8">
    <source>
        <dbReference type="Pfam" id="PF02927"/>
    </source>
</evidence>
<dbReference type="Pfam" id="PF02018">
    <property type="entry name" value="CBM_4_9"/>
    <property type="match status" value="1"/>
</dbReference>
<dbReference type="Gene3D" id="2.60.120.260">
    <property type="entry name" value="Galactose-binding domain-like"/>
    <property type="match status" value="1"/>
</dbReference>
<dbReference type="EMBL" id="FNWV01000012">
    <property type="protein sequence ID" value="SEH79288.1"/>
    <property type="molecule type" value="Genomic_DNA"/>
</dbReference>
<name>A0A1H6L4Q5_RUMFL</name>
<organism evidence="9 10">
    <name type="scientific">Ruminococcus flavefaciens</name>
    <dbReference type="NCBI Taxonomy" id="1265"/>
    <lineage>
        <taxon>Bacteria</taxon>
        <taxon>Bacillati</taxon>
        <taxon>Bacillota</taxon>
        <taxon>Clostridia</taxon>
        <taxon>Eubacteriales</taxon>
        <taxon>Oscillospiraceae</taxon>
        <taxon>Ruminococcus</taxon>
    </lineage>
</organism>
<dbReference type="SUPFAM" id="SSF49785">
    <property type="entry name" value="Galactose-binding domain-like"/>
    <property type="match status" value="1"/>
</dbReference>
<keyword evidence="5" id="KW-0624">Polysaccharide degradation</keyword>
<dbReference type="InterPro" id="IPR008979">
    <property type="entry name" value="Galactose-bd-like_sf"/>
</dbReference>
<dbReference type="InterPro" id="IPR003305">
    <property type="entry name" value="CenC_carb-bd"/>
</dbReference>
<feature type="domain" description="Glycoside hydrolase family 9" evidence="6">
    <location>
        <begin position="327"/>
        <end position="568"/>
    </location>
</feature>
<keyword evidence="4" id="KW-0119">Carbohydrate metabolism</keyword>
<protein>
    <submittedName>
        <fullName evidence="9">Carbohydrate binding domain-containing protein</fullName>
    </submittedName>
</protein>
<evidence type="ECO:0000259" key="7">
    <source>
        <dbReference type="Pfam" id="PF02018"/>
    </source>
</evidence>
<evidence type="ECO:0000256" key="1">
    <source>
        <dbReference type="ARBA" id="ARBA00007072"/>
    </source>
</evidence>
<feature type="domain" description="CBM-cenC" evidence="7">
    <location>
        <begin position="25"/>
        <end position="96"/>
    </location>
</feature>